<dbReference type="PROSITE" id="PS50202">
    <property type="entry name" value="MSP"/>
    <property type="match status" value="1"/>
</dbReference>
<feature type="compositionally biased region" description="Low complexity" evidence="1">
    <location>
        <begin position="331"/>
        <end position="342"/>
    </location>
</feature>
<feature type="compositionally biased region" description="Low complexity" evidence="1">
    <location>
        <begin position="419"/>
        <end position="428"/>
    </location>
</feature>
<accession>A0A1X6P5C9</accession>
<reference evidence="3 4" key="1">
    <citation type="submission" date="2017-03" db="EMBL/GenBank/DDBJ databases">
        <title>WGS assembly of Porphyra umbilicalis.</title>
        <authorList>
            <person name="Brawley S.H."/>
            <person name="Blouin N.A."/>
            <person name="Ficko-Blean E."/>
            <person name="Wheeler G.L."/>
            <person name="Lohr M."/>
            <person name="Goodson H.V."/>
            <person name="Jenkins J.W."/>
            <person name="Blaby-Haas C.E."/>
            <person name="Helliwell K.E."/>
            <person name="Chan C."/>
            <person name="Marriage T."/>
            <person name="Bhattacharya D."/>
            <person name="Klein A.S."/>
            <person name="Badis Y."/>
            <person name="Brodie J."/>
            <person name="Cao Y."/>
            <person name="Collen J."/>
            <person name="Dittami S.M."/>
            <person name="Gachon C.M."/>
            <person name="Green B.R."/>
            <person name="Karpowicz S."/>
            <person name="Kim J.W."/>
            <person name="Kudahl U."/>
            <person name="Lin S."/>
            <person name="Michel G."/>
            <person name="Mittag M."/>
            <person name="Olson B.J."/>
            <person name="Pangilinan J."/>
            <person name="Peng Y."/>
            <person name="Qiu H."/>
            <person name="Shu S."/>
            <person name="Singer J.T."/>
            <person name="Smith A.G."/>
            <person name="Sprecher B.N."/>
            <person name="Wagner V."/>
            <person name="Wang W."/>
            <person name="Wang Z.-Y."/>
            <person name="Yan J."/>
            <person name="Yarish C."/>
            <person name="Zoeuner-Riek S."/>
            <person name="Zhuang Y."/>
            <person name="Zou Y."/>
            <person name="Lindquist E.A."/>
            <person name="Grimwood J."/>
            <person name="Barry K."/>
            <person name="Rokhsar D.S."/>
            <person name="Schmutz J."/>
            <person name="Stiller J.W."/>
            <person name="Grossman A.R."/>
            <person name="Prochnik S.E."/>
        </authorList>
    </citation>
    <scope>NUCLEOTIDE SEQUENCE [LARGE SCALE GENOMIC DNA]</scope>
    <source>
        <strain evidence="3">4086291</strain>
    </source>
</reference>
<dbReference type="SUPFAM" id="SSF49354">
    <property type="entry name" value="PapD-like"/>
    <property type="match status" value="1"/>
</dbReference>
<proteinExistence type="predicted"/>
<evidence type="ECO:0000256" key="1">
    <source>
        <dbReference type="SAM" id="MobiDB-lite"/>
    </source>
</evidence>
<feature type="compositionally biased region" description="Low complexity" evidence="1">
    <location>
        <begin position="171"/>
        <end position="209"/>
    </location>
</feature>
<gene>
    <name evidence="3" type="ORF">BU14_0208s0012</name>
</gene>
<evidence type="ECO:0000259" key="2">
    <source>
        <dbReference type="PROSITE" id="PS50202"/>
    </source>
</evidence>
<dbReference type="InterPro" id="IPR013783">
    <property type="entry name" value="Ig-like_fold"/>
</dbReference>
<feature type="region of interest" description="Disordered" evidence="1">
    <location>
        <begin position="134"/>
        <end position="220"/>
    </location>
</feature>
<keyword evidence="4" id="KW-1185">Reference proteome</keyword>
<dbReference type="AlphaFoldDB" id="A0A1X6P5C9"/>
<dbReference type="InterPro" id="IPR000535">
    <property type="entry name" value="MSP_dom"/>
</dbReference>
<dbReference type="Pfam" id="PF00635">
    <property type="entry name" value="Motile_Sperm"/>
    <property type="match status" value="1"/>
</dbReference>
<feature type="region of interest" description="Disordered" evidence="1">
    <location>
        <begin position="419"/>
        <end position="446"/>
    </location>
</feature>
<sequence length="498" mass="50352">MDALVTVDPPDLAFDVPAGRSAAAATLSLTSRSPRALLFKIKSTAPARYAVQPGVGVLLPGAATAVRVVLVAGAFAAGPRGAAPASDALLLQVRASPPGWEGMTSETLRARWRVLPPEGVTDRKLGVALRSASKGGAGAVVPPGNAGAASPAAAAGWAQLERPAQRPHCPPAAAAATAAGASEGRSAPARGHGRAPARASAAATPPTSAKGGNRSGSRSRLVTVDPPVLAFPAIAEGHHSVSLEWRLKSTAKLGGKTLLVKVGSNTGHITATPVVVVLAPGDAATVMLVRLTEGLPHPPPRLPAGQRGYRNTPVPSPTDGDGGAAGTIMPATADGDGGAAATSVPAPTGGDSGAPHQPRRERVQLKVGELEEPPSTLLPPAVALEMHRRLPRAAVRYQTYSVHTAMDVVAADDEETANAAEAEVGATTGWPRLVSAPSSSTTSCSEAAEDAMWRQVPDAEAAPEDDDGSGWSWRASWAVPEADMPVQAAIFAAPRPSS</sequence>
<dbReference type="OrthoDB" id="264603at2759"/>
<dbReference type="Gene3D" id="2.60.40.10">
    <property type="entry name" value="Immunoglobulins"/>
    <property type="match status" value="1"/>
</dbReference>
<name>A0A1X6P5C9_PORUM</name>
<organism evidence="3 4">
    <name type="scientific">Porphyra umbilicalis</name>
    <name type="common">Purple laver</name>
    <name type="synonym">Red alga</name>
    <dbReference type="NCBI Taxonomy" id="2786"/>
    <lineage>
        <taxon>Eukaryota</taxon>
        <taxon>Rhodophyta</taxon>
        <taxon>Bangiophyceae</taxon>
        <taxon>Bangiales</taxon>
        <taxon>Bangiaceae</taxon>
        <taxon>Porphyra</taxon>
    </lineage>
</organism>
<dbReference type="EMBL" id="KV918881">
    <property type="protein sequence ID" value="OSX76054.1"/>
    <property type="molecule type" value="Genomic_DNA"/>
</dbReference>
<evidence type="ECO:0000313" key="3">
    <source>
        <dbReference type="EMBL" id="OSX76054.1"/>
    </source>
</evidence>
<evidence type="ECO:0000313" key="4">
    <source>
        <dbReference type="Proteomes" id="UP000218209"/>
    </source>
</evidence>
<feature type="compositionally biased region" description="Low complexity" evidence="1">
    <location>
        <begin position="435"/>
        <end position="446"/>
    </location>
</feature>
<dbReference type="Proteomes" id="UP000218209">
    <property type="component" value="Unassembled WGS sequence"/>
</dbReference>
<feature type="domain" description="MSP" evidence="2">
    <location>
        <begin position="4"/>
        <end position="130"/>
    </location>
</feature>
<dbReference type="InterPro" id="IPR008962">
    <property type="entry name" value="PapD-like_sf"/>
</dbReference>
<feature type="region of interest" description="Disordered" evidence="1">
    <location>
        <begin position="294"/>
        <end position="359"/>
    </location>
</feature>
<feature type="compositionally biased region" description="Low complexity" evidence="1">
    <location>
        <begin position="134"/>
        <end position="158"/>
    </location>
</feature>
<protein>
    <recommendedName>
        <fullName evidence="2">MSP domain-containing protein</fullName>
    </recommendedName>
</protein>